<evidence type="ECO:0000313" key="10">
    <source>
        <dbReference type="Proteomes" id="UP000672602"/>
    </source>
</evidence>
<feature type="transmembrane region" description="Helical" evidence="8">
    <location>
        <begin position="119"/>
        <end position="140"/>
    </location>
</feature>
<comment type="caution">
    <text evidence="9">The sequence shown here is derived from an EMBL/GenBank/DDBJ whole genome shotgun (WGS) entry which is preliminary data.</text>
</comment>
<evidence type="ECO:0000256" key="4">
    <source>
        <dbReference type="ARBA" id="ARBA00022692"/>
    </source>
</evidence>
<dbReference type="AlphaFoldDB" id="A0A8J7V1S8"/>
<evidence type="ECO:0000256" key="1">
    <source>
        <dbReference type="ARBA" id="ARBA00004651"/>
    </source>
</evidence>
<reference evidence="9" key="1">
    <citation type="submission" date="2021-04" db="EMBL/GenBank/DDBJ databases">
        <authorList>
            <person name="Zhang D.-C."/>
        </authorList>
    </citation>
    <scope>NUCLEOTIDE SEQUENCE</scope>
    <source>
        <strain evidence="9">CGMCC 1.15697</strain>
    </source>
</reference>
<dbReference type="EMBL" id="JAGMWN010000006">
    <property type="protein sequence ID" value="MBP5858106.1"/>
    <property type="molecule type" value="Genomic_DNA"/>
</dbReference>
<feature type="transmembrane region" description="Helical" evidence="8">
    <location>
        <begin position="89"/>
        <end position="107"/>
    </location>
</feature>
<evidence type="ECO:0000256" key="8">
    <source>
        <dbReference type="SAM" id="Phobius"/>
    </source>
</evidence>
<feature type="binding site" evidence="7">
    <location>
        <position position="225"/>
    </location>
    <ligand>
        <name>Mg(2+)</name>
        <dbReference type="ChEBI" id="CHEBI:18420"/>
    </ligand>
</feature>
<feature type="transmembrane region" description="Helical" evidence="8">
    <location>
        <begin position="232"/>
        <end position="259"/>
    </location>
</feature>
<feature type="transmembrane region" description="Helical" evidence="8">
    <location>
        <begin position="179"/>
        <end position="212"/>
    </location>
</feature>
<accession>A0A8J7V1S8</accession>
<feature type="transmembrane region" description="Helical" evidence="8">
    <location>
        <begin position="146"/>
        <end position="167"/>
    </location>
</feature>
<comment type="subcellular location">
    <subcellularLocation>
        <location evidence="1">Cell membrane</location>
        <topology evidence="1">Multi-pass membrane protein</topology>
    </subcellularLocation>
</comment>
<organism evidence="9 10">
    <name type="scientific">Marivibrio halodurans</name>
    <dbReference type="NCBI Taxonomy" id="2039722"/>
    <lineage>
        <taxon>Bacteria</taxon>
        <taxon>Pseudomonadati</taxon>
        <taxon>Pseudomonadota</taxon>
        <taxon>Alphaproteobacteria</taxon>
        <taxon>Rhodospirillales</taxon>
        <taxon>Rhodospirillaceae</taxon>
        <taxon>Marivibrio</taxon>
    </lineage>
</organism>
<dbReference type="GO" id="GO:0044038">
    <property type="term" value="P:cell wall macromolecule biosynthetic process"/>
    <property type="evidence" value="ECO:0007669"/>
    <property type="project" value="TreeGrafter"/>
</dbReference>
<dbReference type="GO" id="GO:0046872">
    <property type="term" value="F:metal ion binding"/>
    <property type="evidence" value="ECO:0007669"/>
    <property type="project" value="UniProtKB-KW"/>
</dbReference>
<evidence type="ECO:0000256" key="6">
    <source>
        <dbReference type="ARBA" id="ARBA00023136"/>
    </source>
</evidence>
<dbReference type="GO" id="GO:0071555">
    <property type="term" value="P:cell wall organization"/>
    <property type="evidence" value="ECO:0007669"/>
    <property type="project" value="TreeGrafter"/>
</dbReference>
<dbReference type="PANTHER" id="PTHR22926:SF3">
    <property type="entry name" value="UNDECAPRENYL-PHOSPHATE ALPHA-N-ACETYLGLUCOSAMINYL 1-PHOSPHATE TRANSFERASE"/>
    <property type="match status" value="1"/>
</dbReference>
<keyword evidence="4 8" id="KW-0812">Transmembrane</keyword>
<feature type="transmembrane region" description="Helical" evidence="8">
    <location>
        <begin position="6"/>
        <end position="30"/>
    </location>
</feature>
<feature type="transmembrane region" description="Helical" evidence="8">
    <location>
        <begin position="321"/>
        <end position="339"/>
    </location>
</feature>
<keyword evidence="3" id="KW-0808">Transferase</keyword>
<evidence type="ECO:0000256" key="7">
    <source>
        <dbReference type="PIRSR" id="PIRSR600715-1"/>
    </source>
</evidence>
<feature type="binding site" evidence="7">
    <location>
        <position position="165"/>
    </location>
    <ligand>
        <name>Mg(2+)</name>
        <dbReference type="ChEBI" id="CHEBI:18420"/>
    </ligand>
</feature>
<name>A0A8J7V1S8_9PROT</name>
<dbReference type="Pfam" id="PF00953">
    <property type="entry name" value="Glycos_transf_4"/>
    <property type="match status" value="1"/>
</dbReference>
<keyword evidence="10" id="KW-1185">Reference proteome</keyword>
<dbReference type="PANTHER" id="PTHR22926">
    <property type="entry name" value="PHOSPHO-N-ACETYLMURAMOYL-PENTAPEPTIDE-TRANSFERASE"/>
    <property type="match status" value="1"/>
</dbReference>
<evidence type="ECO:0000256" key="3">
    <source>
        <dbReference type="ARBA" id="ARBA00022679"/>
    </source>
</evidence>
<comment type="cofactor">
    <cofactor evidence="7">
        <name>Mg(2+)</name>
        <dbReference type="ChEBI" id="CHEBI:18420"/>
    </cofactor>
</comment>
<dbReference type="Proteomes" id="UP000672602">
    <property type="component" value="Unassembled WGS sequence"/>
</dbReference>
<dbReference type="GO" id="GO:0005886">
    <property type="term" value="C:plasma membrane"/>
    <property type="evidence" value="ECO:0007669"/>
    <property type="project" value="UniProtKB-SubCell"/>
</dbReference>
<feature type="transmembrane region" description="Helical" evidence="8">
    <location>
        <begin position="61"/>
        <end position="83"/>
    </location>
</feature>
<evidence type="ECO:0000256" key="2">
    <source>
        <dbReference type="ARBA" id="ARBA00022475"/>
    </source>
</evidence>
<dbReference type="InterPro" id="IPR000715">
    <property type="entry name" value="Glycosyl_transferase_4"/>
</dbReference>
<evidence type="ECO:0000313" key="9">
    <source>
        <dbReference type="EMBL" id="MBP5858106.1"/>
    </source>
</evidence>
<protein>
    <submittedName>
        <fullName evidence="9">Glycosyltransferase family 4 protein</fullName>
    </submittedName>
</protein>
<dbReference type="CDD" id="cd06854">
    <property type="entry name" value="GT_WbpL_WbcO_like"/>
    <property type="match status" value="1"/>
</dbReference>
<dbReference type="GO" id="GO:0016780">
    <property type="term" value="F:phosphotransferase activity, for other substituted phosphate groups"/>
    <property type="evidence" value="ECO:0007669"/>
    <property type="project" value="InterPro"/>
</dbReference>
<evidence type="ECO:0000256" key="5">
    <source>
        <dbReference type="ARBA" id="ARBA00022989"/>
    </source>
</evidence>
<keyword evidence="5 8" id="KW-1133">Transmembrane helix</keyword>
<sequence>MSFDALIHIPALLVPWGVLAATLAAFAAWAGTGIARRLLLGSGVLDRPNARSSHEVPTPRGGGLAVVSVVLMLLAAMTGAAAFGLAPPVTPAIWMAAALVLAIVSFRDDVRPLPAGLRFGVQIVAALAALPPILAIGPVTQGWLPVWLDATVAVLAWVAFINFFNFMDGIDGIAGVETVAIGLGIAGVGVATGLWAWFGPGMVLAGAAAGFLLWNWHPARIFLGDVGSVPLGFLLGGLLLMLAAAGFWASALILPAYYLTDAGLTLLRRLARGERIWQPHRSHFYQRAARARGDHAVVSKAVALANLGLVLAAWAALLMPVAALCAAALIVAGIVLWMTRA</sequence>
<keyword evidence="6 8" id="KW-0472">Membrane</keyword>
<keyword evidence="7" id="KW-0479">Metal-binding</keyword>
<keyword evidence="2" id="KW-1003">Cell membrane</keyword>
<keyword evidence="7" id="KW-0460">Magnesium</keyword>
<proteinExistence type="predicted"/>
<gene>
    <name evidence="9" type="ORF">KAJ83_13890</name>
</gene>
<dbReference type="GO" id="GO:0009103">
    <property type="term" value="P:lipopolysaccharide biosynthetic process"/>
    <property type="evidence" value="ECO:0007669"/>
    <property type="project" value="TreeGrafter"/>
</dbReference>